<accession>A0ABR6XL19</accession>
<dbReference type="RefSeq" id="WP_190480986.1">
    <property type="nucleotide sequence ID" value="NZ_JACOFT010000007.1"/>
</dbReference>
<name>A0ABR6XL19_9BURK</name>
<gene>
    <name evidence="2" type="ORF">H8K26_16510</name>
</gene>
<keyword evidence="1" id="KW-0472">Membrane</keyword>
<dbReference type="NCBIfam" id="TIGR04438">
    <property type="entry name" value="small_Trp_rich"/>
    <property type="match status" value="1"/>
</dbReference>
<reference evidence="2 3" key="1">
    <citation type="submission" date="2020-08" db="EMBL/GenBank/DDBJ databases">
        <title>Novel species isolated from subtropical streams in China.</title>
        <authorList>
            <person name="Lu H."/>
        </authorList>
    </citation>
    <scope>NUCLEOTIDE SEQUENCE [LARGE SCALE GENOMIC DNA]</scope>
    <source>
        <strain evidence="2 3">CCTCC AB 2015119</strain>
    </source>
</reference>
<protein>
    <submittedName>
        <fullName evidence="2">TIGR04438 family Trp-rich protein</fullName>
    </submittedName>
</protein>
<organism evidence="2 3">
    <name type="scientific">Undibacterium aquatile</name>
    <dbReference type="NCBI Taxonomy" id="1537398"/>
    <lineage>
        <taxon>Bacteria</taxon>
        <taxon>Pseudomonadati</taxon>
        <taxon>Pseudomonadota</taxon>
        <taxon>Betaproteobacteria</taxon>
        <taxon>Burkholderiales</taxon>
        <taxon>Oxalobacteraceae</taxon>
        <taxon>Undibacterium</taxon>
    </lineage>
</organism>
<keyword evidence="1" id="KW-1133">Transmembrane helix</keyword>
<keyword evidence="1" id="KW-0812">Transmembrane</keyword>
<evidence type="ECO:0000313" key="3">
    <source>
        <dbReference type="Proteomes" id="UP000637632"/>
    </source>
</evidence>
<evidence type="ECO:0000313" key="2">
    <source>
        <dbReference type="EMBL" id="MBC3813046.1"/>
    </source>
</evidence>
<sequence>MLLIISLFLLLVLKLAEVSVFATMSWWWIIGGAIFAFLWFEFFERMLGLDKRKDDAHFEKMKAERLKRTFDKKVGRR</sequence>
<comment type="caution">
    <text evidence="2">The sequence shown here is derived from an EMBL/GenBank/DDBJ whole genome shotgun (WGS) entry which is preliminary data.</text>
</comment>
<feature type="transmembrane region" description="Helical" evidence="1">
    <location>
        <begin position="26"/>
        <end position="43"/>
    </location>
</feature>
<dbReference type="Proteomes" id="UP000637632">
    <property type="component" value="Unassembled WGS sequence"/>
</dbReference>
<proteinExistence type="predicted"/>
<keyword evidence="3" id="KW-1185">Reference proteome</keyword>
<evidence type="ECO:0000256" key="1">
    <source>
        <dbReference type="SAM" id="Phobius"/>
    </source>
</evidence>
<dbReference type="InterPro" id="IPR031044">
    <property type="entry name" value="Small_Trp_rich"/>
</dbReference>
<dbReference type="EMBL" id="JACOFT010000007">
    <property type="protein sequence ID" value="MBC3813046.1"/>
    <property type="molecule type" value="Genomic_DNA"/>
</dbReference>